<dbReference type="SFLD" id="SFLDG01084">
    <property type="entry name" value="Uncharacterised_Radical_SAM_Su"/>
    <property type="match status" value="1"/>
</dbReference>
<keyword evidence="2" id="KW-0408">Iron</keyword>
<dbReference type="InterPro" id="IPR058240">
    <property type="entry name" value="rSAM_sf"/>
</dbReference>
<dbReference type="AlphaFoldDB" id="A0A1H3GB21"/>
<name>A0A1H3GB21_EUBBA</name>
<dbReference type="GO" id="GO:0046872">
    <property type="term" value="F:metal ion binding"/>
    <property type="evidence" value="ECO:0007669"/>
    <property type="project" value="UniProtKB-KW"/>
</dbReference>
<gene>
    <name evidence="5" type="ORF">SAMN04488579_11327</name>
</gene>
<dbReference type="RefSeq" id="WP_090245495.1">
    <property type="nucleotide sequence ID" value="NZ_FNOU01000013.1"/>
</dbReference>
<dbReference type="GO" id="GO:0016829">
    <property type="term" value="F:lyase activity"/>
    <property type="evidence" value="ECO:0007669"/>
    <property type="project" value="UniProtKB-KW"/>
</dbReference>
<proteinExistence type="predicted"/>
<evidence type="ECO:0000256" key="2">
    <source>
        <dbReference type="ARBA" id="ARBA00023004"/>
    </source>
</evidence>
<dbReference type="PANTHER" id="PTHR43432">
    <property type="entry name" value="SLR0285 PROTEIN"/>
    <property type="match status" value="1"/>
</dbReference>
<keyword evidence="5" id="KW-0456">Lyase</keyword>
<feature type="domain" description="Radical SAM core" evidence="4">
    <location>
        <begin position="25"/>
        <end position="197"/>
    </location>
</feature>
<dbReference type="Proteomes" id="UP000199652">
    <property type="component" value="Unassembled WGS sequence"/>
</dbReference>
<keyword evidence="6" id="KW-1185">Reference proteome</keyword>
<reference evidence="6" key="1">
    <citation type="submission" date="2016-10" db="EMBL/GenBank/DDBJ databases">
        <authorList>
            <person name="Varghese N."/>
            <person name="Submissions S."/>
        </authorList>
    </citation>
    <scope>NUCLEOTIDE SEQUENCE [LARGE SCALE GENOMIC DNA]</scope>
    <source>
        <strain evidence="6">VPI 5359</strain>
    </source>
</reference>
<dbReference type="EMBL" id="FNOU01000013">
    <property type="protein sequence ID" value="SDX99848.1"/>
    <property type="molecule type" value="Genomic_DNA"/>
</dbReference>
<dbReference type="CDD" id="cd01335">
    <property type="entry name" value="Radical_SAM"/>
    <property type="match status" value="1"/>
</dbReference>
<organism evidence="5 6">
    <name type="scientific">Eubacterium barkeri</name>
    <name type="common">Clostridium barkeri</name>
    <dbReference type="NCBI Taxonomy" id="1528"/>
    <lineage>
        <taxon>Bacteria</taxon>
        <taxon>Bacillati</taxon>
        <taxon>Bacillota</taxon>
        <taxon>Clostridia</taxon>
        <taxon>Eubacteriales</taxon>
        <taxon>Eubacteriaceae</taxon>
        <taxon>Eubacterium</taxon>
    </lineage>
</organism>
<dbReference type="InterPro" id="IPR040086">
    <property type="entry name" value="MJ0683-like"/>
</dbReference>
<keyword evidence="1" id="KW-0479">Metal-binding</keyword>
<evidence type="ECO:0000256" key="3">
    <source>
        <dbReference type="ARBA" id="ARBA00023014"/>
    </source>
</evidence>
<dbReference type="InterPro" id="IPR007197">
    <property type="entry name" value="rSAM"/>
</dbReference>
<dbReference type="Gene3D" id="3.80.30.30">
    <property type="match status" value="1"/>
</dbReference>
<dbReference type="OrthoDB" id="9785699at2"/>
<evidence type="ECO:0000313" key="5">
    <source>
        <dbReference type="EMBL" id="SDX99848.1"/>
    </source>
</evidence>
<dbReference type="Pfam" id="PF04055">
    <property type="entry name" value="Radical_SAM"/>
    <property type="match status" value="1"/>
</dbReference>
<keyword evidence="3" id="KW-0411">Iron-sulfur</keyword>
<dbReference type="STRING" id="1528.SAMN04488579_11327"/>
<dbReference type="SFLD" id="SFLDS00029">
    <property type="entry name" value="Radical_SAM"/>
    <property type="match status" value="1"/>
</dbReference>
<dbReference type="GO" id="GO:0051536">
    <property type="term" value="F:iron-sulfur cluster binding"/>
    <property type="evidence" value="ECO:0007669"/>
    <property type="project" value="UniProtKB-KW"/>
</dbReference>
<protein>
    <submittedName>
        <fullName evidence="5">DNA repair photolyase</fullName>
    </submittedName>
</protein>
<sequence length="297" mass="33312">MEMLEVKHIITRTRSDAWFGSDYNMNIYRGCSHGCIYCDSRSSCYGMTDFDTVRAKADSTSLIQSELRSKQKKGVVATGAMSDPYNPQEQKFKLTQAALSLLDRYHFGVAIATKSDLITRDIPVLQSMAHHSPVLCKITLTTISDALAAKVEPRAPSPTQRLKAIEALAKAGIFCGVLLMPVLPFIEDDVQAIAQLIEGCASAGARFIYPAFGVTLRENQREWYFNALRQAFPHARLPERYAKAFGSAYECHCPEAKALWYDFKGLCAQQNLLFNMADIIRTYKAPYLSEQLTFFDM</sequence>
<evidence type="ECO:0000313" key="6">
    <source>
        <dbReference type="Proteomes" id="UP000199652"/>
    </source>
</evidence>
<dbReference type="PANTHER" id="PTHR43432:SF5">
    <property type="entry name" value="ELP3_MIAA_NIFB-LIKE RADICAL SAM CORE DOMAIN-CONTAINING PROTEIN"/>
    <property type="match status" value="1"/>
</dbReference>
<dbReference type="SUPFAM" id="SSF102114">
    <property type="entry name" value="Radical SAM enzymes"/>
    <property type="match status" value="1"/>
</dbReference>
<evidence type="ECO:0000256" key="1">
    <source>
        <dbReference type="ARBA" id="ARBA00022723"/>
    </source>
</evidence>
<accession>A0A1H3GB21</accession>
<evidence type="ECO:0000259" key="4">
    <source>
        <dbReference type="Pfam" id="PF04055"/>
    </source>
</evidence>